<dbReference type="InterPro" id="IPR037138">
    <property type="entry name" value="His_deacetylse_dom_sf"/>
</dbReference>
<evidence type="ECO:0000256" key="1">
    <source>
        <dbReference type="ARBA" id="ARBA00005947"/>
    </source>
</evidence>
<protein>
    <submittedName>
        <fullName evidence="4">Histone deacetylase</fullName>
    </submittedName>
</protein>
<dbReference type="InterPro" id="IPR023696">
    <property type="entry name" value="Ureohydrolase_dom_sf"/>
</dbReference>
<dbReference type="Proteomes" id="UP001461163">
    <property type="component" value="Unassembled WGS sequence"/>
</dbReference>
<keyword evidence="5" id="KW-1185">Reference proteome</keyword>
<dbReference type="PANTHER" id="PTHR10625:SF19">
    <property type="entry name" value="HISTONE DEACETYLASE 12"/>
    <property type="match status" value="1"/>
</dbReference>
<dbReference type="InterPro" id="IPR044150">
    <property type="entry name" value="HDAC_classIV"/>
</dbReference>
<dbReference type="InterPro" id="IPR023801">
    <property type="entry name" value="His_deacetylse_dom"/>
</dbReference>
<dbReference type="InterPro" id="IPR000286">
    <property type="entry name" value="HDACs"/>
</dbReference>
<accession>A0ABU9SX78</accession>
<comment type="caution">
    <text evidence="4">The sequence shown here is derived from an EMBL/GenBank/DDBJ whole genome shotgun (WGS) entry which is preliminary data.</text>
</comment>
<evidence type="ECO:0000256" key="2">
    <source>
        <dbReference type="ARBA" id="ARBA00022801"/>
    </source>
</evidence>
<sequence length="318" mass="35181">MLWSEYWAAAKYMNESHLLSTPLVFHPIYSQLDLPFKHRFPIEKYQAIYDKLISLGVPKAQFHQPDALTPSHLKRVYSPDYVNGLTQGVLDPKAMRRIGFPWSEQLIARSLTAVGGTVLTSSLALEHGKALNLTGGYHHAFANFGSGFCLFNDLYLAALNMLQTSTIRKVLIFDCDVHQGDGTAKLASNNKRVFTVSIHGEKNFPHRKQVSDLDFPLAKGAADDEYLTVVEGALHQAFSTFQPDAVIYDAGVDIHINDDLGHLRISTPGVYARDCMVFEACEKYGVPVAAVIGGGYQRDIDALVEVHLQLYRAAGVVS</sequence>
<organism evidence="4 5">
    <name type="scientific">Paraglaciecola mesophila</name>
    <dbReference type="NCBI Taxonomy" id="197222"/>
    <lineage>
        <taxon>Bacteria</taxon>
        <taxon>Pseudomonadati</taxon>
        <taxon>Pseudomonadota</taxon>
        <taxon>Gammaproteobacteria</taxon>
        <taxon>Alteromonadales</taxon>
        <taxon>Alteromonadaceae</taxon>
        <taxon>Paraglaciecola</taxon>
    </lineage>
</organism>
<dbReference type="SUPFAM" id="SSF52768">
    <property type="entry name" value="Arginase/deacetylase"/>
    <property type="match status" value="1"/>
</dbReference>
<dbReference type="RefSeq" id="WP_342881807.1">
    <property type="nucleotide sequence ID" value="NZ_JBBMQS010000006.1"/>
</dbReference>
<name>A0ABU9SX78_9ALTE</name>
<evidence type="ECO:0000313" key="5">
    <source>
        <dbReference type="Proteomes" id="UP001461163"/>
    </source>
</evidence>
<dbReference type="Pfam" id="PF00850">
    <property type="entry name" value="Hist_deacetyl"/>
    <property type="match status" value="1"/>
</dbReference>
<dbReference type="Gene3D" id="3.40.800.20">
    <property type="entry name" value="Histone deacetylase domain"/>
    <property type="match status" value="1"/>
</dbReference>
<feature type="domain" description="Histone deacetylase" evidence="3">
    <location>
        <begin position="38"/>
        <end position="299"/>
    </location>
</feature>
<dbReference type="EMBL" id="JBBMQS010000006">
    <property type="protein sequence ID" value="MEM5498096.1"/>
    <property type="molecule type" value="Genomic_DNA"/>
</dbReference>
<evidence type="ECO:0000259" key="3">
    <source>
        <dbReference type="Pfam" id="PF00850"/>
    </source>
</evidence>
<evidence type="ECO:0000313" key="4">
    <source>
        <dbReference type="EMBL" id="MEM5498096.1"/>
    </source>
</evidence>
<dbReference type="CDD" id="cd09993">
    <property type="entry name" value="HDAC_classIV"/>
    <property type="match status" value="1"/>
</dbReference>
<comment type="similarity">
    <text evidence="1">Belongs to the histone deacetylase family.</text>
</comment>
<proteinExistence type="inferred from homology"/>
<dbReference type="PRINTS" id="PR01270">
    <property type="entry name" value="HDASUPER"/>
</dbReference>
<gene>
    <name evidence="4" type="ORF">WNY77_11870</name>
</gene>
<dbReference type="PANTHER" id="PTHR10625">
    <property type="entry name" value="HISTONE DEACETYLASE HDAC1-RELATED"/>
    <property type="match status" value="1"/>
</dbReference>
<reference evidence="4 5" key="1">
    <citation type="submission" date="2024-03" db="EMBL/GenBank/DDBJ databases">
        <title>Community enrichment and isolation of bacterial strains for fucoidan degradation.</title>
        <authorList>
            <person name="Sichert A."/>
        </authorList>
    </citation>
    <scope>NUCLEOTIDE SEQUENCE [LARGE SCALE GENOMIC DNA]</scope>
    <source>
        <strain evidence="4 5">AS12</strain>
    </source>
</reference>
<keyword evidence="2" id="KW-0378">Hydrolase</keyword>